<organism evidence="2 3">
    <name type="scientific">Nocardioides mangrovicus</name>
    <dbReference type="NCBI Taxonomy" id="2478913"/>
    <lineage>
        <taxon>Bacteria</taxon>
        <taxon>Bacillati</taxon>
        <taxon>Actinomycetota</taxon>
        <taxon>Actinomycetes</taxon>
        <taxon>Propionibacteriales</taxon>
        <taxon>Nocardioidaceae</taxon>
        <taxon>Nocardioides</taxon>
    </lineage>
</organism>
<dbReference type="InterPro" id="IPR008930">
    <property type="entry name" value="Terpenoid_cyclase/PrenylTrfase"/>
</dbReference>
<evidence type="ECO:0000313" key="3">
    <source>
        <dbReference type="Proteomes" id="UP000281708"/>
    </source>
</evidence>
<evidence type="ECO:0000313" key="2">
    <source>
        <dbReference type="EMBL" id="RLV49756.1"/>
    </source>
</evidence>
<sequence>MRGVATAAALVLPLAGTALVGAPAQAANDPKPLAGAADWVAGQLSSGGLMVGPYGNDVGLSIDAFDALGVAGGHAPQRTAIANAVASGTNATDYYSYTDSSTNTTTYYANSLAKLLVFAQANGYTNGTYGGQNILTRMNDLTDNTTGVVADSSGDNYASTIGQAYAARGLTNAGSSEASAAVNALLNQECTAGYFSLSLSAAGCTASSTADTDATSIAVIQLSQLAATPAITAKLNTAKTWLASQQKSDGSFGGGTSTAASNANSTGLAGYALGLLGDTAAAQKAAVYVRSLQVHQPAACTDALSNAQGTVGYDAATLSTGRYNGLGNATVLDKFRRATTQGMLVLGNAPTGTGPVSTTDGFARPKAATTISVSGVAPGDSVCVTGPGTAKLGTAGASGTADVSVTAPKSGTASYTIVDSQGRSAAASVQVLQNAKFKTYVSHKRIKRGARQYLAVKGFATGEPVRIKVYGTTINRVANAQGKVSLSFKAGKRVRKVTVKVFGRFGGVRKGAITFKVVR</sequence>
<dbReference type="CDD" id="cd00688">
    <property type="entry name" value="ISOPREN_C2_like"/>
    <property type="match status" value="1"/>
</dbReference>
<dbReference type="SUPFAM" id="SSF48239">
    <property type="entry name" value="Terpenoid cyclases/Protein prenyltransferases"/>
    <property type="match status" value="1"/>
</dbReference>
<dbReference type="AlphaFoldDB" id="A0A3L8P2W1"/>
<name>A0A3L8P2W1_9ACTN</name>
<keyword evidence="3" id="KW-1185">Reference proteome</keyword>
<dbReference type="EMBL" id="RDBE01000006">
    <property type="protein sequence ID" value="RLV49756.1"/>
    <property type="molecule type" value="Genomic_DNA"/>
</dbReference>
<keyword evidence="1" id="KW-0732">Signal</keyword>
<gene>
    <name evidence="2" type="ORF">D9V37_07560</name>
</gene>
<reference evidence="2 3" key="1">
    <citation type="submission" date="2018-10" db="EMBL/GenBank/DDBJ databases">
        <title>Marmoricola sp. 4Q3S-7 whole genome shotgun sequence.</title>
        <authorList>
            <person name="Li F."/>
        </authorList>
    </citation>
    <scope>NUCLEOTIDE SEQUENCE [LARGE SCALE GENOMIC DNA]</scope>
    <source>
        <strain evidence="2 3">4Q3S-7</strain>
    </source>
</reference>
<evidence type="ECO:0000256" key="1">
    <source>
        <dbReference type="SAM" id="SignalP"/>
    </source>
</evidence>
<protein>
    <recommendedName>
        <fullName evidence="4">Terpene cyclase/mutase family protein</fullName>
    </recommendedName>
</protein>
<accession>A0A3L8P2W1</accession>
<comment type="caution">
    <text evidence="2">The sequence shown here is derived from an EMBL/GenBank/DDBJ whole genome shotgun (WGS) entry which is preliminary data.</text>
</comment>
<proteinExistence type="predicted"/>
<feature type="chain" id="PRO_5018200579" description="Terpene cyclase/mutase family protein" evidence="1">
    <location>
        <begin position="27"/>
        <end position="519"/>
    </location>
</feature>
<feature type="signal peptide" evidence="1">
    <location>
        <begin position="1"/>
        <end position="26"/>
    </location>
</feature>
<evidence type="ECO:0008006" key="4">
    <source>
        <dbReference type="Google" id="ProtNLM"/>
    </source>
</evidence>
<dbReference type="Proteomes" id="UP000281708">
    <property type="component" value="Unassembled WGS sequence"/>
</dbReference>
<dbReference type="Gene3D" id="1.50.10.20">
    <property type="match status" value="1"/>
</dbReference>